<name>A0AA88J506_FICCA</name>
<dbReference type="AlphaFoldDB" id="A0AA88J506"/>
<keyword evidence="3" id="KW-1185">Reference proteome</keyword>
<protein>
    <recommendedName>
        <fullName evidence="1">AAA-type ATPase N-terminal domain-containing protein</fullName>
    </recommendedName>
</protein>
<proteinExistence type="predicted"/>
<feature type="domain" description="AAA-type ATPase N-terminal" evidence="1">
    <location>
        <begin position="17"/>
        <end position="101"/>
    </location>
</feature>
<dbReference type="Pfam" id="PF14363">
    <property type="entry name" value="AAA_assoc"/>
    <property type="match status" value="1"/>
</dbReference>
<dbReference type="EMBL" id="BTGU01000121">
    <property type="protein sequence ID" value="GMN62002.1"/>
    <property type="molecule type" value="Genomic_DNA"/>
</dbReference>
<evidence type="ECO:0000313" key="2">
    <source>
        <dbReference type="EMBL" id="GMN62002.1"/>
    </source>
</evidence>
<sequence length="114" mass="13368">MAASMKLLFRYMFNELIPHPVGGHLLFAVQYYFFKAHTPTLTLVIDESYGMILNQIYDAITSVYFCTKISPKTERLKINKSPKEKNLRIRLEKGKKYVDFYIMSSNGVYLFGFY</sequence>
<evidence type="ECO:0000313" key="3">
    <source>
        <dbReference type="Proteomes" id="UP001187192"/>
    </source>
</evidence>
<evidence type="ECO:0000259" key="1">
    <source>
        <dbReference type="Pfam" id="PF14363"/>
    </source>
</evidence>
<organism evidence="2 3">
    <name type="scientific">Ficus carica</name>
    <name type="common">Common fig</name>
    <dbReference type="NCBI Taxonomy" id="3494"/>
    <lineage>
        <taxon>Eukaryota</taxon>
        <taxon>Viridiplantae</taxon>
        <taxon>Streptophyta</taxon>
        <taxon>Embryophyta</taxon>
        <taxon>Tracheophyta</taxon>
        <taxon>Spermatophyta</taxon>
        <taxon>Magnoliopsida</taxon>
        <taxon>eudicotyledons</taxon>
        <taxon>Gunneridae</taxon>
        <taxon>Pentapetalae</taxon>
        <taxon>rosids</taxon>
        <taxon>fabids</taxon>
        <taxon>Rosales</taxon>
        <taxon>Moraceae</taxon>
        <taxon>Ficeae</taxon>
        <taxon>Ficus</taxon>
    </lineage>
</organism>
<dbReference type="InterPro" id="IPR025753">
    <property type="entry name" value="AAA_N_dom"/>
</dbReference>
<dbReference type="Proteomes" id="UP001187192">
    <property type="component" value="Unassembled WGS sequence"/>
</dbReference>
<gene>
    <name evidence="2" type="ORF">TIFTF001_031079</name>
</gene>
<reference evidence="2" key="1">
    <citation type="submission" date="2023-07" db="EMBL/GenBank/DDBJ databases">
        <title>draft genome sequence of fig (Ficus carica).</title>
        <authorList>
            <person name="Takahashi T."/>
            <person name="Nishimura K."/>
        </authorList>
    </citation>
    <scope>NUCLEOTIDE SEQUENCE</scope>
</reference>
<accession>A0AA88J506</accession>
<comment type="caution">
    <text evidence="2">The sequence shown here is derived from an EMBL/GenBank/DDBJ whole genome shotgun (WGS) entry which is preliminary data.</text>
</comment>